<protein>
    <submittedName>
        <fullName evidence="3">Uncharacterized protein</fullName>
    </submittedName>
</protein>
<evidence type="ECO:0000256" key="1">
    <source>
        <dbReference type="SAM" id="Coils"/>
    </source>
</evidence>
<reference evidence="3 4" key="1">
    <citation type="submission" date="2014-07" db="EMBL/GenBank/DDBJ databases">
        <authorList>
            <person name="McCorrison J."/>
            <person name="Sanka R."/>
            <person name="Torralba M."/>
            <person name="Gillis M."/>
            <person name="Haft D.H."/>
            <person name="Methe B."/>
            <person name="Sutton G."/>
            <person name="Nelson K.E."/>
        </authorList>
    </citation>
    <scope>NUCLEOTIDE SEQUENCE [LARGE SCALE GENOMIC DNA]</scope>
    <source>
        <strain evidence="3 4">S7-1-13</strain>
    </source>
</reference>
<keyword evidence="1" id="KW-0175">Coiled coil</keyword>
<evidence type="ECO:0000313" key="4">
    <source>
        <dbReference type="Proteomes" id="UP000029579"/>
    </source>
</evidence>
<dbReference type="AlphaFoldDB" id="A0A095X651"/>
<comment type="caution">
    <text evidence="3">The sequence shown here is derived from an EMBL/GenBank/DDBJ whole genome shotgun (WGS) entry which is preliminary data.</text>
</comment>
<feature type="chain" id="PRO_5039361160" evidence="2">
    <location>
        <begin position="22"/>
        <end position="339"/>
    </location>
</feature>
<feature type="coiled-coil region" evidence="1">
    <location>
        <begin position="257"/>
        <end position="291"/>
    </location>
</feature>
<keyword evidence="2" id="KW-0732">Signal</keyword>
<evidence type="ECO:0000256" key="2">
    <source>
        <dbReference type="SAM" id="SignalP"/>
    </source>
</evidence>
<accession>A0A095X651</accession>
<dbReference type="Gene3D" id="1.20.120.1850">
    <property type="entry name" value="Ebh helix bundles repeating unit (S and A modules)"/>
    <property type="match status" value="1"/>
</dbReference>
<gene>
    <name evidence="3" type="ORF">HMPREF1630_00505</name>
</gene>
<dbReference type="Gene3D" id="1.20.1270.90">
    <property type="entry name" value="AF1782-like"/>
    <property type="match status" value="1"/>
</dbReference>
<evidence type="ECO:0000313" key="3">
    <source>
        <dbReference type="EMBL" id="KGF05565.1"/>
    </source>
</evidence>
<dbReference type="RefSeq" id="WP_037326012.1">
    <property type="nucleotide sequence ID" value="NZ_JRMW01000013.1"/>
</dbReference>
<dbReference type="Proteomes" id="UP000029579">
    <property type="component" value="Unassembled WGS sequence"/>
</dbReference>
<dbReference type="eggNOG" id="ENOG50343BA">
    <property type="taxonomic scope" value="Bacteria"/>
</dbReference>
<dbReference type="OrthoDB" id="1691061at2"/>
<proteinExistence type="predicted"/>
<organism evidence="3 4">
    <name type="scientific">Anaerococcus lactolyticus S7-1-13</name>
    <dbReference type="NCBI Taxonomy" id="1284686"/>
    <lineage>
        <taxon>Bacteria</taxon>
        <taxon>Bacillati</taxon>
        <taxon>Bacillota</taxon>
        <taxon>Tissierellia</taxon>
        <taxon>Tissierellales</taxon>
        <taxon>Peptoniphilaceae</taxon>
        <taxon>Anaerococcus</taxon>
    </lineage>
</organism>
<feature type="signal peptide" evidence="2">
    <location>
        <begin position="1"/>
        <end position="21"/>
    </location>
</feature>
<sequence>MKKNNLTKAILAMALASAVFAPSVKKSFAADTFYSDYLYESSYLESRRELYKTISDAKEIKNKDRYIYASTSVKDSFNVWFKYAEDAYKQAPEYSSLSSEKDKLTRATQYLKEAMKALNGKKSSITDLKDLLDKHTDFTTSSSYLYATQKQKDAYLDAYNKAYRYYYYETYNTVLSEYYTKELKEKRAAIENAYLNERKKVVKDEIDLSEPFRKNSEKYTKKSFDTFLSALKLAETSVEDKSNIKTEDEYKQIAKTLKSAREALVEVKVKNEELEKYIEKLQTAVDNNKIAVKSGETLLEIAPKQVAPVKGKLINLIKNAKSVIEKSEAVLAKLKGIKG</sequence>
<dbReference type="EMBL" id="JRMW01000013">
    <property type="protein sequence ID" value="KGF05565.1"/>
    <property type="molecule type" value="Genomic_DNA"/>
</dbReference>
<name>A0A095X651_9FIRM</name>